<dbReference type="InterPro" id="IPR021858">
    <property type="entry name" value="Fun_TF"/>
</dbReference>
<evidence type="ECO:0000256" key="2">
    <source>
        <dbReference type="ARBA" id="ARBA00023242"/>
    </source>
</evidence>
<evidence type="ECO:0000313" key="3">
    <source>
        <dbReference type="EMBL" id="KAJ5094604.1"/>
    </source>
</evidence>
<accession>A0A9W9K679</accession>
<name>A0A9W9K679_9EURO</name>
<reference evidence="3" key="2">
    <citation type="journal article" date="2023" name="IMA Fungus">
        <title>Comparative genomic study of the Penicillium genus elucidates a diverse pangenome and 15 lateral gene transfer events.</title>
        <authorList>
            <person name="Petersen C."/>
            <person name="Sorensen T."/>
            <person name="Nielsen M.R."/>
            <person name="Sondergaard T.E."/>
            <person name="Sorensen J.L."/>
            <person name="Fitzpatrick D.A."/>
            <person name="Frisvad J.C."/>
            <person name="Nielsen K.L."/>
        </authorList>
    </citation>
    <scope>NUCLEOTIDE SEQUENCE</scope>
    <source>
        <strain evidence="3">IBT 30069</strain>
    </source>
</reference>
<gene>
    <name evidence="3" type="ORF">N7456_010465</name>
</gene>
<dbReference type="PANTHER" id="PTHR37534">
    <property type="entry name" value="TRANSCRIPTIONAL ACTIVATOR PROTEIN UGA3"/>
    <property type="match status" value="1"/>
</dbReference>
<comment type="caution">
    <text evidence="3">The sequence shown here is derived from an EMBL/GenBank/DDBJ whole genome shotgun (WGS) entry which is preliminary data.</text>
</comment>
<keyword evidence="2" id="KW-0539">Nucleus</keyword>
<reference evidence="3" key="1">
    <citation type="submission" date="2022-11" db="EMBL/GenBank/DDBJ databases">
        <authorList>
            <person name="Petersen C."/>
        </authorList>
    </citation>
    <scope>NUCLEOTIDE SEQUENCE</scope>
    <source>
        <strain evidence="3">IBT 30069</strain>
    </source>
</reference>
<dbReference type="OrthoDB" id="3477330at2759"/>
<dbReference type="AlphaFoldDB" id="A0A9W9K679"/>
<keyword evidence="4" id="KW-1185">Reference proteome</keyword>
<dbReference type="EMBL" id="JAPQKH010000006">
    <property type="protein sequence ID" value="KAJ5094604.1"/>
    <property type="molecule type" value="Genomic_DNA"/>
</dbReference>
<evidence type="ECO:0008006" key="5">
    <source>
        <dbReference type="Google" id="ProtNLM"/>
    </source>
</evidence>
<organism evidence="3 4">
    <name type="scientific">Penicillium angulare</name>
    <dbReference type="NCBI Taxonomy" id="116970"/>
    <lineage>
        <taxon>Eukaryota</taxon>
        <taxon>Fungi</taxon>
        <taxon>Dikarya</taxon>
        <taxon>Ascomycota</taxon>
        <taxon>Pezizomycotina</taxon>
        <taxon>Eurotiomycetes</taxon>
        <taxon>Eurotiomycetidae</taxon>
        <taxon>Eurotiales</taxon>
        <taxon>Aspergillaceae</taxon>
        <taxon>Penicillium</taxon>
    </lineage>
</organism>
<comment type="subcellular location">
    <subcellularLocation>
        <location evidence="1">Nucleus</location>
    </subcellularLocation>
</comment>
<evidence type="ECO:0000313" key="4">
    <source>
        <dbReference type="Proteomes" id="UP001149165"/>
    </source>
</evidence>
<dbReference type="Proteomes" id="UP001149165">
    <property type="component" value="Unassembled WGS sequence"/>
</dbReference>
<dbReference type="PANTHER" id="PTHR37534:SF46">
    <property type="entry name" value="ZN(II)2CYS6 TRANSCRIPTION FACTOR (EUROFUNG)"/>
    <property type="match status" value="1"/>
</dbReference>
<proteinExistence type="predicted"/>
<dbReference type="Pfam" id="PF11951">
    <property type="entry name" value="Fungal_trans_2"/>
    <property type="match status" value="1"/>
</dbReference>
<dbReference type="GO" id="GO:0005634">
    <property type="term" value="C:nucleus"/>
    <property type="evidence" value="ECO:0007669"/>
    <property type="project" value="UniProtKB-SubCell"/>
</dbReference>
<protein>
    <recommendedName>
        <fullName evidence="5">Transcription factor</fullName>
    </recommendedName>
</protein>
<evidence type="ECO:0000256" key="1">
    <source>
        <dbReference type="ARBA" id="ARBA00004123"/>
    </source>
</evidence>
<sequence>MSSPVFHRRDITHHHEILPTLRNNVHGSNKPQRSTFKLKFVNNSKHCIQKLNAENSAKYRQAIFTDRCTEAERQYMSNQVINSVPGQDSSQALLDIERFECISDSSTEFSYFQGPFGVSRICDSTTDETALDTEEINLPSDEWTITPEIGDESFHTELDFDLIASIFEIPDQENSQNNEDFDAQLCGLEPASPEHVQSDNPSSLPFIDRSISNFGNNMEAWSILSHYKERIVPLISPLGFGQEASWLNLVMPCAVNTLGNLTTNSSASHSRHAILNAVLSTSAFYLDDNSSLSPQSCTSTGEFYLKRAIHHFMKCMEEACISPMKTSKYKEIIMVLLSLSITYMIQGNSEQRLSCLIQAEKYISINGFNKCTLSSKRRTLHHCYAYMRIMAETTSISNNPEAHSSTDPTSEKMIYTDFRIYPSITFSDNIMAMEKDPAVAQRDLHLAIPGRWSLTLFPKIYGIAESFLMLLSQVIRLANERDLSMQKGPEMGKLNLSEFWVRAKALEKAIRVLLSCTSSGHYDELYDDGQIEIENPRVKAMYTALLIFFYRRIYDLDPALLQCDVISVQGFLEQIQTDAEGRDRNMAMLIWPAFIAACEAVQIETQTFFSSWFECCFAATGLNNASIARSIIGIIWANRQEDSSAGENYSWPDVLRTTKMRLMCT</sequence>